<dbReference type="InterPro" id="IPR036047">
    <property type="entry name" value="F-box-like_dom_sf"/>
</dbReference>
<name>A0A9P7YLE6_9HELO</name>
<evidence type="ECO:0000256" key="1">
    <source>
        <dbReference type="SAM" id="Phobius"/>
    </source>
</evidence>
<feature type="transmembrane region" description="Helical" evidence="1">
    <location>
        <begin position="144"/>
        <end position="165"/>
    </location>
</feature>
<comment type="caution">
    <text evidence="2">The sequence shown here is derived from an EMBL/GenBank/DDBJ whole genome shotgun (WGS) entry which is preliminary data.</text>
</comment>
<dbReference type="Proteomes" id="UP000824998">
    <property type="component" value="Unassembled WGS sequence"/>
</dbReference>
<sequence>MTEPLSTSQRPFRPTLTSMPTEIHLLIASNLTYPDALSLKHANRHFYNLACTGIKLKIEWLIERRTLHLDCPHDKGCELGSDMKFCRGSVKLLMERRRQHFECETRPGGRGCLIFGTKICTHQKARLSAKQQFKKTYRILFSKLGTLLWWLCLALIGAGVSWGWMEHQRRTIDAGSALVMQVNETA</sequence>
<evidence type="ECO:0000313" key="2">
    <source>
        <dbReference type="EMBL" id="KAG9235143.1"/>
    </source>
</evidence>
<dbReference type="AlphaFoldDB" id="A0A9P7YLE6"/>
<accession>A0A9P7YLE6</accession>
<keyword evidence="1" id="KW-0812">Transmembrane</keyword>
<keyword evidence="1" id="KW-1133">Transmembrane helix</keyword>
<organism evidence="2 3">
    <name type="scientific">Amylocarpus encephaloides</name>
    <dbReference type="NCBI Taxonomy" id="45428"/>
    <lineage>
        <taxon>Eukaryota</taxon>
        <taxon>Fungi</taxon>
        <taxon>Dikarya</taxon>
        <taxon>Ascomycota</taxon>
        <taxon>Pezizomycotina</taxon>
        <taxon>Leotiomycetes</taxon>
        <taxon>Helotiales</taxon>
        <taxon>Helotiales incertae sedis</taxon>
        <taxon>Amylocarpus</taxon>
    </lineage>
</organism>
<dbReference type="SUPFAM" id="SSF81383">
    <property type="entry name" value="F-box domain"/>
    <property type="match status" value="1"/>
</dbReference>
<gene>
    <name evidence="2" type="ORF">BJ875DRAFT_459737</name>
</gene>
<reference evidence="2" key="1">
    <citation type="journal article" date="2021" name="IMA Fungus">
        <title>Genomic characterization of three marine fungi, including Emericellopsis atlantica sp. nov. with signatures of a generalist lifestyle and marine biomass degradation.</title>
        <authorList>
            <person name="Hagestad O.C."/>
            <person name="Hou L."/>
            <person name="Andersen J.H."/>
            <person name="Hansen E.H."/>
            <person name="Altermark B."/>
            <person name="Li C."/>
            <person name="Kuhnert E."/>
            <person name="Cox R.J."/>
            <person name="Crous P.W."/>
            <person name="Spatafora J.W."/>
            <person name="Lail K."/>
            <person name="Amirebrahimi M."/>
            <person name="Lipzen A."/>
            <person name="Pangilinan J."/>
            <person name="Andreopoulos W."/>
            <person name="Hayes R.D."/>
            <person name="Ng V."/>
            <person name="Grigoriev I.V."/>
            <person name="Jackson S.A."/>
            <person name="Sutton T.D.S."/>
            <person name="Dobson A.D.W."/>
            <person name="Rama T."/>
        </authorList>
    </citation>
    <scope>NUCLEOTIDE SEQUENCE</scope>
    <source>
        <strain evidence="2">TRa018bII</strain>
    </source>
</reference>
<evidence type="ECO:0008006" key="4">
    <source>
        <dbReference type="Google" id="ProtNLM"/>
    </source>
</evidence>
<dbReference type="EMBL" id="MU251440">
    <property type="protein sequence ID" value="KAG9235143.1"/>
    <property type="molecule type" value="Genomic_DNA"/>
</dbReference>
<keyword evidence="3" id="KW-1185">Reference proteome</keyword>
<dbReference type="OrthoDB" id="5281164at2759"/>
<evidence type="ECO:0000313" key="3">
    <source>
        <dbReference type="Proteomes" id="UP000824998"/>
    </source>
</evidence>
<protein>
    <recommendedName>
        <fullName evidence="4">F-box domain-containing protein</fullName>
    </recommendedName>
</protein>
<proteinExistence type="predicted"/>
<keyword evidence="1" id="KW-0472">Membrane</keyword>